<reference evidence="5 6" key="1">
    <citation type="submission" date="2016-09" db="EMBL/GenBank/DDBJ databases">
        <title>Complete genome sequence of microbes from the polar regions.</title>
        <authorList>
            <person name="Liao L."/>
            <person name="Chen B."/>
        </authorList>
    </citation>
    <scope>NUCLEOTIDE SEQUENCE [LARGE SCALE GENOMIC DNA]</scope>
    <source>
        <strain evidence="5 6">ZS314</strain>
    </source>
</reference>
<proteinExistence type="predicted"/>
<dbReference type="AlphaFoldDB" id="A0A7L5AKX6"/>
<dbReference type="EMBL" id="CP017146">
    <property type="protein sequence ID" value="QHO71233.1"/>
    <property type="molecule type" value="Genomic_DNA"/>
</dbReference>
<keyword evidence="2" id="KW-0863">Zinc-finger</keyword>
<evidence type="ECO:0000256" key="3">
    <source>
        <dbReference type="ARBA" id="ARBA00022833"/>
    </source>
</evidence>
<evidence type="ECO:0000259" key="4">
    <source>
        <dbReference type="PROSITE" id="PS51266"/>
    </source>
</evidence>
<evidence type="ECO:0000313" key="6">
    <source>
        <dbReference type="Proteomes" id="UP000464507"/>
    </source>
</evidence>
<feature type="domain" description="CHY-type" evidence="4">
    <location>
        <begin position="9"/>
        <end position="89"/>
    </location>
</feature>
<dbReference type="InterPro" id="IPR037274">
    <property type="entry name" value="Znf_CHY_sf"/>
</dbReference>
<organism evidence="5 6">
    <name type="scientific">Marisediminicola antarctica</name>
    <dbReference type="NCBI Taxonomy" id="674079"/>
    <lineage>
        <taxon>Bacteria</taxon>
        <taxon>Bacillati</taxon>
        <taxon>Actinomycetota</taxon>
        <taxon>Actinomycetes</taxon>
        <taxon>Micrococcales</taxon>
        <taxon>Microbacteriaceae</taxon>
        <taxon>Marisediminicola</taxon>
    </lineage>
</organism>
<dbReference type="PIRSF" id="PIRSF017292">
    <property type="entry name" value="UCP017292_Znf_CHY"/>
    <property type="match status" value="1"/>
</dbReference>
<dbReference type="InterPro" id="IPR052604">
    <property type="entry name" value="Mito_Tim_assembly_helper"/>
</dbReference>
<dbReference type="PANTHER" id="PTHR28082">
    <property type="entry name" value="ZINC FINGER PROTEIN"/>
    <property type="match status" value="1"/>
</dbReference>
<accession>A0A7L5AKX6</accession>
<evidence type="ECO:0000256" key="2">
    <source>
        <dbReference type="ARBA" id="ARBA00022771"/>
    </source>
</evidence>
<keyword evidence="1" id="KW-0479">Metal-binding</keyword>
<evidence type="ECO:0000313" key="5">
    <source>
        <dbReference type="EMBL" id="QHO71233.1"/>
    </source>
</evidence>
<name>A0A7L5AKX6_9MICO</name>
<dbReference type="Proteomes" id="UP000464507">
    <property type="component" value="Chromosome"/>
</dbReference>
<dbReference type="KEGG" id="mant:BHD05_14410"/>
<dbReference type="GO" id="GO:0045041">
    <property type="term" value="P:protein import into mitochondrial intermembrane space"/>
    <property type="evidence" value="ECO:0007669"/>
    <property type="project" value="TreeGrafter"/>
</dbReference>
<protein>
    <recommendedName>
        <fullName evidence="4">CHY-type domain-containing protein</fullName>
    </recommendedName>
</protein>
<keyword evidence="3" id="KW-0862">Zinc</keyword>
<keyword evidence="6" id="KW-1185">Reference proteome</keyword>
<sequence>MAPVVHGRKVDGETRCVHYSTALDVVAIRFRCCDRYYPCYSCHAEDETHPVLRWPREKWQENAILCGVCRTELSIDSYRAATVCPACGAGFNPGCATHFPLYFEE</sequence>
<dbReference type="PROSITE" id="PS51266">
    <property type="entry name" value="ZF_CHY"/>
    <property type="match status" value="1"/>
</dbReference>
<dbReference type="GO" id="GO:0008270">
    <property type="term" value="F:zinc ion binding"/>
    <property type="evidence" value="ECO:0007669"/>
    <property type="project" value="UniProtKB-KW"/>
</dbReference>
<dbReference type="Pfam" id="PF05495">
    <property type="entry name" value="zf-CHY"/>
    <property type="match status" value="1"/>
</dbReference>
<dbReference type="PANTHER" id="PTHR28082:SF1">
    <property type="entry name" value="HELPER OF TIM PROTEIN 13"/>
    <property type="match status" value="1"/>
</dbReference>
<gene>
    <name evidence="5" type="ORF">BHD05_14410</name>
</gene>
<dbReference type="SUPFAM" id="SSF161219">
    <property type="entry name" value="CHY zinc finger-like"/>
    <property type="match status" value="1"/>
</dbReference>
<evidence type="ECO:0000256" key="1">
    <source>
        <dbReference type="ARBA" id="ARBA00022723"/>
    </source>
</evidence>
<dbReference type="InterPro" id="IPR008913">
    <property type="entry name" value="Znf_CHY"/>
</dbReference>
<dbReference type="InterPro" id="IPR016694">
    <property type="entry name" value="UCP017292"/>
</dbReference>